<dbReference type="InterPro" id="IPR050816">
    <property type="entry name" value="Flavin-dep_Halogenase_NPB"/>
</dbReference>
<evidence type="ECO:0000313" key="2">
    <source>
        <dbReference type="Proteomes" id="UP000435243"/>
    </source>
</evidence>
<evidence type="ECO:0000313" key="1">
    <source>
        <dbReference type="EMBL" id="MXO88219.1"/>
    </source>
</evidence>
<dbReference type="GO" id="GO:0004497">
    <property type="term" value="F:monooxygenase activity"/>
    <property type="evidence" value="ECO:0007669"/>
    <property type="project" value="InterPro"/>
</dbReference>
<keyword evidence="2" id="KW-1185">Reference proteome</keyword>
<dbReference type="PANTHER" id="PTHR43747:SF4">
    <property type="entry name" value="FLAVIN-DEPENDENT TRYPTOPHAN HALOGENASE"/>
    <property type="match status" value="1"/>
</dbReference>
<dbReference type="SUPFAM" id="SSF51905">
    <property type="entry name" value="FAD/NAD(P)-binding domain"/>
    <property type="match status" value="1"/>
</dbReference>
<gene>
    <name evidence="1" type="ORF">GRI32_05640</name>
</gene>
<dbReference type="InterPro" id="IPR036188">
    <property type="entry name" value="FAD/NAD-bd_sf"/>
</dbReference>
<dbReference type="InterPro" id="IPR006905">
    <property type="entry name" value="Flavin_halogenase"/>
</dbReference>
<comment type="caution">
    <text evidence="1">The sequence shown here is derived from an EMBL/GenBank/DDBJ whole genome shotgun (WGS) entry which is preliminary data.</text>
</comment>
<organism evidence="1 2">
    <name type="scientific">Alteraurantiacibacter aestuarii</name>
    <dbReference type="NCBI Taxonomy" id="650004"/>
    <lineage>
        <taxon>Bacteria</taxon>
        <taxon>Pseudomonadati</taxon>
        <taxon>Pseudomonadota</taxon>
        <taxon>Alphaproteobacteria</taxon>
        <taxon>Sphingomonadales</taxon>
        <taxon>Erythrobacteraceae</taxon>
        <taxon>Alteraurantiacibacter</taxon>
    </lineage>
</organism>
<accession>A0A844ZRI8</accession>
<dbReference type="Pfam" id="PF04820">
    <property type="entry name" value="Trp_halogenase"/>
    <property type="match status" value="1"/>
</dbReference>
<dbReference type="PANTHER" id="PTHR43747">
    <property type="entry name" value="FAD-BINDING PROTEIN"/>
    <property type="match status" value="1"/>
</dbReference>
<dbReference type="Gene3D" id="3.50.50.60">
    <property type="entry name" value="FAD/NAD(P)-binding domain"/>
    <property type="match status" value="1"/>
</dbReference>
<dbReference type="EMBL" id="WTYY01000003">
    <property type="protein sequence ID" value="MXO88219.1"/>
    <property type="molecule type" value="Genomic_DNA"/>
</dbReference>
<dbReference type="Proteomes" id="UP000435243">
    <property type="component" value="Unassembled WGS sequence"/>
</dbReference>
<protein>
    <recommendedName>
        <fullName evidence="3">Tryptophan 7-halogenase</fullName>
    </recommendedName>
</protein>
<dbReference type="AlphaFoldDB" id="A0A844ZRI8"/>
<dbReference type="OrthoDB" id="462203at2"/>
<name>A0A844ZRI8_9SPHN</name>
<reference evidence="1 2" key="1">
    <citation type="submission" date="2019-12" db="EMBL/GenBank/DDBJ databases">
        <title>Genomic-based taxomic classification of the family Erythrobacteraceae.</title>
        <authorList>
            <person name="Xu L."/>
        </authorList>
    </citation>
    <scope>NUCLEOTIDE SEQUENCE [LARGE SCALE GENOMIC DNA]</scope>
    <source>
        <strain evidence="1 2">JCM 16339</strain>
    </source>
</reference>
<proteinExistence type="predicted"/>
<sequence>MSEARERLRRIAIAGGGQLGILTAIALRRALPDAQVVVIGLPPDPAGFADRASTALPFTNRLHDRLKIDETQLVQRAGGSHRLVTRYFGWGDEDQVGEKQNGAMAYGATLDPQLRTRFAQEWGGGRSAGGGASPPGSLAEVLADAGRFAVPPGDVSTPIDQVDYALRWNMPAYREMLIAMAQQLGAQHVAGTMEALQPDGAGGLAAIAIAGQGLIEADLFIDCSGTQAHLLSALPEAKRQDWSAMLPVRRVLHAIPGEPMLALEDRFSLLPEGWLCEFAGRDGLQVTLALADGVSEDAALRALGAGPAGLVQMEPGCAQLPWCGNVIALGDAAASFEPLGFLNLDLAHRQLALLLEMLPGRTIEPLERAEYNRRALLMAQQVRDTLAVHYASPRARQVFGACELPPSLEAALDQFARRGRLPFRDEPALLVQEYMALLRALGFAEGTTPQSRSADQRSVEASRQAFAAQARAALEFTPPYQQFMQQALQPQPVASDLQY</sequence>
<dbReference type="RefSeq" id="WP_160590349.1">
    <property type="nucleotide sequence ID" value="NZ_BAAAFP010000001.1"/>
</dbReference>
<evidence type="ECO:0008006" key="3">
    <source>
        <dbReference type="Google" id="ProtNLM"/>
    </source>
</evidence>